<gene>
    <name evidence="2" type="ORF">SDC9_159181</name>
</gene>
<sequence length="118" mass="12032">MLFAEQGGRAEHGHLPAAGHRAEGGAQGDLGLAEADVAADQPVHRLARFHVGDDRGDGLRLVGGFLETEAVGEGFVVVFRKIEGVALTGGARGVECQQFGGGVACLLGGLALGFFPLP</sequence>
<dbReference type="AlphaFoldDB" id="A0A645FHZ8"/>
<proteinExistence type="predicted"/>
<reference evidence="2" key="1">
    <citation type="submission" date="2019-08" db="EMBL/GenBank/DDBJ databases">
        <authorList>
            <person name="Kucharzyk K."/>
            <person name="Murdoch R.W."/>
            <person name="Higgins S."/>
            <person name="Loffler F."/>
        </authorList>
    </citation>
    <scope>NUCLEOTIDE SEQUENCE</scope>
</reference>
<evidence type="ECO:0000256" key="1">
    <source>
        <dbReference type="SAM" id="MobiDB-lite"/>
    </source>
</evidence>
<feature type="region of interest" description="Disordered" evidence="1">
    <location>
        <begin position="1"/>
        <end position="26"/>
    </location>
</feature>
<evidence type="ECO:0000313" key="2">
    <source>
        <dbReference type="EMBL" id="MPN11873.1"/>
    </source>
</evidence>
<comment type="caution">
    <text evidence="2">The sequence shown here is derived from an EMBL/GenBank/DDBJ whole genome shotgun (WGS) entry which is preliminary data.</text>
</comment>
<protein>
    <submittedName>
        <fullName evidence="2">Uncharacterized protein</fullName>
    </submittedName>
</protein>
<accession>A0A645FHZ8</accession>
<organism evidence="2">
    <name type="scientific">bioreactor metagenome</name>
    <dbReference type="NCBI Taxonomy" id="1076179"/>
    <lineage>
        <taxon>unclassified sequences</taxon>
        <taxon>metagenomes</taxon>
        <taxon>ecological metagenomes</taxon>
    </lineage>
</organism>
<name>A0A645FHZ8_9ZZZZ</name>
<dbReference type="EMBL" id="VSSQ01058144">
    <property type="protein sequence ID" value="MPN11873.1"/>
    <property type="molecule type" value="Genomic_DNA"/>
</dbReference>